<name>M7NU98_9GAMM</name>
<dbReference type="EMBL" id="APHR01000059">
    <property type="protein sequence ID" value="EMR12333.1"/>
    <property type="molecule type" value="Genomic_DNA"/>
</dbReference>
<dbReference type="STRING" id="1286106.MPL1_10893"/>
<dbReference type="InterPro" id="IPR008228">
    <property type="entry name" value="UCP006173"/>
</dbReference>
<dbReference type="NCBIfam" id="NF003501">
    <property type="entry name" value="PRK05170.1-5"/>
    <property type="match status" value="1"/>
</dbReference>
<dbReference type="InterPro" id="IPR005358">
    <property type="entry name" value="Puta_zinc/iron-chelating_dom"/>
</dbReference>
<dbReference type="Pfam" id="PF03692">
    <property type="entry name" value="CxxCxxCC"/>
    <property type="match status" value="1"/>
</dbReference>
<dbReference type="PANTHER" id="PTHR37421">
    <property type="entry name" value="UPF0260 PROTEIN YCGN"/>
    <property type="match status" value="1"/>
</dbReference>
<dbReference type="HAMAP" id="MF_00676">
    <property type="entry name" value="UPF0260"/>
    <property type="match status" value="1"/>
</dbReference>
<dbReference type="OrthoDB" id="9786855at2"/>
<sequence>MTEQNKTSDEFWKHKRLSQMTHDEWESLCDGCGRCCLHKLEDDDDGRMYYTRVACQLLDIKTCRCSDYQNRQQTIPDCVQLSVEQAEWFDWLPDTCAYRLLAEGESLPDWHPLITGTAQSVIDAGVSVRDIAITETDQQDLTEQVIRLQKPSWPHES</sequence>
<dbReference type="eggNOG" id="COG2983">
    <property type="taxonomic scope" value="Bacteria"/>
</dbReference>
<dbReference type="PIRSF" id="PIRSF006173">
    <property type="entry name" value="UCP006173"/>
    <property type="match status" value="1"/>
</dbReference>
<gene>
    <name evidence="2" type="ORF">MPL1_10893</name>
</gene>
<evidence type="ECO:0000256" key="1">
    <source>
        <dbReference type="HAMAP-Rule" id="MF_00676"/>
    </source>
</evidence>
<dbReference type="Proteomes" id="UP000012019">
    <property type="component" value="Unassembled WGS sequence"/>
</dbReference>
<organism evidence="2 3">
    <name type="scientific">Methylophaga lonarensis MPL</name>
    <dbReference type="NCBI Taxonomy" id="1286106"/>
    <lineage>
        <taxon>Bacteria</taxon>
        <taxon>Pseudomonadati</taxon>
        <taxon>Pseudomonadota</taxon>
        <taxon>Gammaproteobacteria</taxon>
        <taxon>Thiotrichales</taxon>
        <taxon>Piscirickettsiaceae</taxon>
        <taxon>Methylophaga</taxon>
    </lineage>
</organism>
<dbReference type="RefSeq" id="WP_009727139.1">
    <property type="nucleotide sequence ID" value="NZ_APHR01000059.1"/>
</dbReference>
<dbReference type="PANTHER" id="PTHR37421:SF1">
    <property type="entry name" value="UPF0260 PROTEIN YCGN"/>
    <property type="match status" value="1"/>
</dbReference>
<dbReference type="NCBIfam" id="NF003507">
    <property type="entry name" value="PRK05170.2-5"/>
    <property type="match status" value="1"/>
</dbReference>
<dbReference type="AlphaFoldDB" id="M7NU98"/>
<evidence type="ECO:0000313" key="3">
    <source>
        <dbReference type="Proteomes" id="UP000012019"/>
    </source>
</evidence>
<comment type="similarity">
    <text evidence="1">Belongs to the UPF0260 family.</text>
</comment>
<accession>M7NU98</accession>
<proteinExistence type="inferred from homology"/>
<keyword evidence="3" id="KW-1185">Reference proteome</keyword>
<reference evidence="2 3" key="1">
    <citation type="journal article" date="2013" name="Genome Announc.">
        <title>Draft Genome Sequence of Methylophaga lonarensis MPLT, a Haloalkaliphilic (Non-Methane-Utilizing) Methylotroph.</title>
        <authorList>
            <person name="Shetty S.A."/>
            <person name="Marathe N.P."/>
            <person name="Munot H."/>
            <person name="Antony C.P."/>
            <person name="Dhotre D.P."/>
            <person name="Murrell J.C."/>
            <person name="Shouche Y.S."/>
        </authorList>
    </citation>
    <scope>NUCLEOTIDE SEQUENCE [LARGE SCALE GENOMIC DNA]</scope>
    <source>
        <strain evidence="2 3">MPL</strain>
    </source>
</reference>
<dbReference type="PATRIC" id="fig|1286106.3.peg.2180"/>
<protein>
    <recommendedName>
        <fullName evidence="1">UPF0260 protein MPL1_10893</fullName>
    </recommendedName>
</protein>
<evidence type="ECO:0000313" key="2">
    <source>
        <dbReference type="EMBL" id="EMR12333.1"/>
    </source>
</evidence>
<comment type="caution">
    <text evidence="2">The sequence shown here is derived from an EMBL/GenBank/DDBJ whole genome shotgun (WGS) entry which is preliminary data.</text>
</comment>